<sequence>MSYEANLFINGKMRAIPMLHGETLSIFSPNDDSLVTDKVQVASEQDVDNCVAAARAAFPAWRDTAGHKRAAVRNPKGRSSAAVRETQYRATSILLLTLHTLGHWEIMLKFADLLEANIEKLAKLESTAMGQPISVAKKFILGPIALWRYYAGYAGKVAGESYPPDEDGTYKIVSYEPLGVCAGICAWNGSHVLAAWKMAPAMATGNTFILKSSEKSPLSLAAYGNLINEAGFPPGVINIITGAGPTGSLLASHMRIDKIAFTGSSVAGRAVMAAAAKSNLKHVSLELGGKSPALIFDDADLDNAVEHSSTSFLRNSGQICFAASRVLVQESIAPKFIEAVKTAFENAAKLMGDPNLEETAFGPLADKKQFERVMSFLDGAKQEGVQVLVGGERKGDKGTFVTPTIFLNPDLNSKVYTDEIFGPAISIKTFKTEDEAIEMANNTSYGLGSTIYTSDIARALRIASKLEAGTVGINSAFATSPQTPFGGFKQSGYGRESGIEGLKNYLQPKTIHVNMNVPAKKSGKQPNTTVSKESPTARTTENTPPTTAPAQQNLQQQQPILTSNRARAPAVQAATTSGTLQVALVNQSNSSQVFAYITGQAIDNKNALFLLQADARTPYYPSSPSATGASLSTNVAISLGAPGNIINATIPRLAGGRIWFSVGAPLTFKLNPGPGLVEPSVFNPSDPNYNENFGFCEFTFNSAQVFINISYVDFVSGVPVALTLQDTDGSSKHVGGMKSDGLATVCKGLRAQTAKDGRRWSSLIVQKNGQDLRALSPNSGITLNPDWFSAYWTDYVNRVYSQYSSKPLTVDTQASFGEVRGQVDASGALDFGAGGSFRKPTSADIFGNSTGPFATGGNSQTNAIIPRLAAAFNRSTLLLSDQAPNGTNPNQYYQDATTNHYSRIVHAANVDGLGYAFPYDDVTPDGGKPQEGAIFSFSPAKLTVTMGGNNAKAS</sequence>
<keyword evidence="10" id="KW-1185">Reference proteome</keyword>
<dbReference type="Gene3D" id="2.60.110.10">
    <property type="entry name" value="Thaumatin"/>
    <property type="match status" value="1"/>
</dbReference>
<dbReference type="AlphaFoldDB" id="A0A0F4GWY3"/>
<feature type="compositionally biased region" description="Polar residues" evidence="7">
    <location>
        <begin position="524"/>
        <end position="534"/>
    </location>
</feature>
<comment type="similarity">
    <text evidence="1 6">Belongs to the aldehyde dehydrogenase family.</text>
</comment>
<dbReference type="FunFam" id="3.40.309.10:FF:000012">
    <property type="entry name" value="Betaine aldehyde dehydrogenase"/>
    <property type="match status" value="1"/>
</dbReference>
<dbReference type="Gene3D" id="3.30.920.50">
    <property type="entry name" value="Beta-1,3-glucanase, C-terminal domain"/>
    <property type="match status" value="1"/>
</dbReference>
<keyword evidence="2 6" id="KW-0560">Oxidoreductase</keyword>
<evidence type="ECO:0000313" key="10">
    <source>
        <dbReference type="Proteomes" id="UP000033647"/>
    </source>
</evidence>
<evidence type="ECO:0000256" key="4">
    <source>
        <dbReference type="ARBA" id="ARBA00049194"/>
    </source>
</evidence>
<comment type="catalytic activity">
    <reaction evidence="4">
        <text>an aldehyde + NAD(+) + H2O = a carboxylate + NADH + 2 H(+)</text>
        <dbReference type="Rhea" id="RHEA:16185"/>
        <dbReference type="ChEBI" id="CHEBI:15377"/>
        <dbReference type="ChEBI" id="CHEBI:15378"/>
        <dbReference type="ChEBI" id="CHEBI:17478"/>
        <dbReference type="ChEBI" id="CHEBI:29067"/>
        <dbReference type="ChEBI" id="CHEBI:57540"/>
        <dbReference type="ChEBI" id="CHEBI:57945"/>
        <dbReference type="EC" id="1.2.1.3"/>
    </reaction>
</comment>
<evidence type="ECO:0000256" key="7">
    <source>
        <dbReference type="SAM" id="MobiDB-lite"/>
    </source>
</evidence>
<dbReference type="EC" id="1.2.1.3" evidence="3"/>
<comment type="caution">
    <text evidence="9">The sequence shown here is derived from an EMBL/GenBank/DDBJ whole genome shotgun (WGS) entry which is preliminary data.</text>
</comment>
<dbReference type="InterPro" id="IPR032477">
    <property type="entry name" value="Glyco_hydro_64"/>
</dbReference>
<dbReference type="PANTHER" id="PTHR11699">
    <property type="entry name" value="ALDEHYDE DEHYDROGENASE-RELATED"/>
    <property type="match status" value="1"/>
</dbReference>
<organism evidence="9 10">
    <name type="scientific">Zymoseptoria brevis</name>
    <dbReference type="NCBI Taxonomy" id="1047168"/>
    <lineage>
        <taxon>Eukaryota</taxon>
        <taxon>Fungi</taxon>
        <taxon>Dikarya</taxon>
        <taxon>Ascomycota</taxon>
        <taxon>Pezizomycotina</taxon>
        <taxon>Dothideomycetes</taxon>
        <taxon>Dothideomycetidae</taxon>
        <taxon>Mycosphaerellales</taxon>
        <taxon>Mycosphaerellaceae</taxon>
        <taxon>Zymoseptoria</taxon>
    </lineage>
</organism>
<gene>
    <name evidence="9" type="ORF">TI39_contig315g00034</name>
</gene>
<dbReference type="SUPFAM" id="SSF53720">
    <property type="entry name" value="ALDH-like"/>
    <property type="match status" value="1"/>
</dbReference>
<dbReference type="InterPro" id="IPR016162">
    <property type="entry name" value="Ald_DH_N"/>
</dbReference>
<dbReference type="Gene3D" id="3.40.309.10">
    <property type="entry name" value="Aldehyde Dehydrogenase, Chain A, domain 2"/>
    <property type="match status" value="1"/>
</dbReference>
<name>A0A0F4GWY3_9PEZI</name>
<dbReference type="InterPro" id="IPR037176">
    <property type="entry name" value="Osmotin/thaumatin-like_sf"/>
</dbReference>
<feature type="region of interest" description="Disordered" evidence="7">
    <location>
        <begin position="517"/>
        <end position="555"/>
    </location>
</feature>
<feature type="domain" description="GH64" evidence="8">
    <location>
        <begin position="577"/>
        <end position="939"/>
    </location>
</feature>
<evidence type="ECO:0000256" key="6">
    <source>
        <dbReference type="RuleBase" id="RU003345"/>
    </source>
</evidence>
<dbReference type="GO" id="GO:0004029">
    <property type="term" value="F:aldehyde dehydrogenase (NAD+) activity"/>
    <property type="evidence" value="ECO:0007669"/>
    <property type="project" value="UniProtKB-EC"/>
</dbReference>
<dbReference type="PROSITE" id="PS52006">
    <property type="entry name" value="GH64"/>
    <property type="match status" value="1"/>
</dbReference>
<dbReference type="Proteomes" id="UP000033647">
    <property type="component" value="Unassembled WGS sequence"/>
</dbReference>
<evidence type="ECO:0000256" key="3">
    <source>
        <dbReference type="ARBA" id="ARBA00024226"/>
    </source>
</evidence>
<evidence type="ECO:0000256" key="1">
    <source>
        <dbReference type="ARBA" id="ARBA00009986"/>
    </source>
</evidence>
<evidence type="ECO:0000256" key="2">
    <source>
        <dbReference type="ARBA" id="ARBA00023002"/>
    </source>
</evidence>
<dbReference type="InterPro" id="IPR016163">
    <property type="entry name" value="Ald_DH_C"/>
</dbReference>
<dbReference type="OrthoDB" id="310895at2759"/>
<accession>A0A0F4GWY3</accession>
<evidence type="ECO:0000259" key="8">
    <source>
        <dbReference type="PROSITE" id="PS52006"/>
    </source>
</evidence>
<dbReference type="InterPro" id="IPR015590">
    <property type="entry name" value="Aldehyde_DH_dom"/>
</dbReference>
<reference evidence="9 10" key="1">
    <citation type="submission" date="2015-03" db="EMBL/GenBank/DDBJ databases">
        <title>RNA-seq based gene annotation and comparative genomics of four Zymoseptoria species reveal species-specific pathogenicity related genes and transposable element activity.</title>
        <authorList>
            <person name="Grandaubert J."/>
            <person name="Bhattacharyya A."/>
            <person name="Stukenbrock E.H."/>
        </authorList>
    </citation>
    <scope>NUCLEOTIDE SEQUENCE [LARGE SCALE GENOMIC DNA]</scope>
    <source>
        <strain evidence="9 10">Zb18110</strain>
    </source>
</reference>
<dbReference type="CDD" id="cd09220">
    <property type="entry name" value="GH64-GluB-like"/>
    <property type="match status" value="1"/>
</dbReference>
<dbReference type="Gene3D" id="3.40.605.10">
    <property type="entry name" value="Aldehyde Dehydrogenase, Chain A, domain 1"/>
    <property type="match status" value="2"/>
</dbReference>
<dbReference type="EMBL" id="LAFY01000307">
    <property type="protein sequence ID" value="KJY00726.1"/>
    <property type="molecule type" value="Genomic_DNA"/>
</dbReference>
<dbReference type="STRING" id="1047168.A0A0F4GWY3"/>
<dbReference type="PROSITE" id="PS00687">
    <property type="entry name" value="ALDEHYDE_DEHYDR_GLU"/>
    <property type="match status" value="1"/>
</dbReference>
<dbReference type="Pfam" id="PF16483">
    <property type="entry name" value="Glyco_hydro_64"/>
    <property type="match status" value="1"/>
</dbReference>
<evidence type="ECO:0000256" key="5">
    <source>
        <dbReference type="PROSITE-ProRule" id="PRU10007"/>
    </source>
</evidence>
<proteinExistence type="inferred from homology"/>
<dbReference type="InterPro" id="IPR042517">
    <property type="entry name" value="Glyco_hydro_64_N_2"/>
</dbReference>
<protein>
    <recommendedName>
        <fullName evidence="3">aldehyde dehydrogenase (NAD(+))</fullName>
        <ecNumber evidence="3">1.2.1.3</ecNumber>
    </recommendedName>
</protein>
<dbReference type="InterPro" id="IPR016161">
    <property type="entry name" value="Ald_DH/histidinol_DH"/>
</dbReference>
<dbReference type="InterPro" id="IPR029510">
    <property type="entry name" value="Ald_DH_CS_GLU"/>
</dbReference>
<feature type="active site" evidence="5">
    <location>
        <position position="286"/>
    </location>
</feature>
<evidence type="ECO:0000313" key="9">
    <source>
        <dbReference type="EMBL" id="KJY00726.1"/>
    </source>
</evidence>
<feature type="compositionally biased region" description="Low complexity" evidence="7">
    <location>
        <begin position="536"/>
        <end position="555"/>
    </location>
</feature>
<dbReference type="Pfam" id="PF00171">
    <property type="entry name" value="Aldedh"/>
    <property type="match status" value="1"/>
</dbReference>
<dbReference type="FunFam" id="3.40.605.10:FF:000007">
    <property type="entry name" value="NAD/NADP-dependent betaine aldehyde dehydrogenase"/>
    <property type="match status" value="1"/>
</dbReference>